<dbReference type="EMBL" id="BAABRO010000006">
    <property type="protein sequence ID" value="GAA5507738.1"/>
    <property type="molecule type" value="Genomic_DNA"/>
</dbReference>
<feature type="transmembrane region" description="Helical" evidence="2">
    <location>
        <begin position="127"/>
        <end position="149"/>
    </location>
</feature>
<sequence>MSRKAACPVCLKPHSLDDNQAASVIRCDCGSTLFISPKGRLVATLQQDEPPEPTDAAAGTSPEQPIDPIAALDLAVKSSADETKSGKSESKKNKSAKGKSVGKSSAGKSEKKDKADGDAAPPHKRPWLAIIGLGGVAALLIIAVTAFLLRDRGQSEPANQRKQSAKTVSAATGRTVRFKPGTFSQQLAKIPLPETDAPVESSTDPAATPPANQATANSKAGSLDQQSPFGGPTVKRTVSRPAAIKPRPRIPIVRVEEHRKNLDAAYADAFESYEAFTALSGNDKKTTGPQMQDYRRTLGETIDLTQHAYDLAMHQGDLQKRNELCYLLAYLSFTAGHVIEASLYGESVARHGDPEESMTREAALIALGAIDEAAATQWGAAENPGELNQMRLLAELFEKRWPDDPQVDAVWMNLGQRFDAFGRPLDAADAYLSIKKKSEQYDEAQMAAGLAYWNQFVDEASEAAPDPDAMVKRLQSARDLMISGIRSAEERKQPLTSQILDAKYKVALISARLGNPEAAVTWLEKTKTPLIDSITTGKGNKKKMTVTDEFAQNVFQLLYQAKTRLNDLDGAKQALERLGKVLDSDAADRLDRMSLAVVQREIDRMLEAAKVTPADLKKLEQTIAAIDEDSDVMTASNQLWLAESWAKLAPRGQTPMVVRQCYENAASIYDRTLAQPDFPSASRTAALIRQAELLRLAGKIPDSLQIMSQILSEAPGAIELQIQAAKSLETIAFQQPSEANLRAAISGPARNDGDTAASSIWGWAKLTSQLHQIRYSDRGTPKHAEQLLEAHLHLARCRWLLAGVTKDDAESVGLVKKTKVQLSRLQSDVSGRTDESIAVWSEAIERLQKLLHPSAT</sequence>
<feature type="compositionally biased region" description="Basic and acidic residues" evidence="1">
    <location>
        <begin position="108"/>
        <end position="117"/>
    </location>
</feature>
<feature type="compositionally biased region" description="Low complexity" evidence="1">
    <location>
        <begin position="205"/>
        <end position="217"/>
    </location>
</feature>
<feature type="compositionally biased region" description="Basic and acidic residues" evidence="1">
    <location>
        <begin position="79"/>
        <end position="92"/>
    </location>
</feature>
<evidence type="ECO:0000256" key="2">
    <source>
        <dbReference type="SAM" id="Phobius"/>
    </source>
</evidence>
<comment type="caution">
    <text evidence="3">The sequence shown here is derived from an EMBL/GenBank/DDBJ whole genome shotgun (WGS) entry which is preliminary data.</text>
</comment>
<dbReference type="RefSeq" id="WP_345684581.1">
    <property type="nucleotide sequence ID" value="NZ_BAABRO010000006.1"/>
</dbReference>
<feature type="region of interest" description="Disordered" evidence="1">
    <location>
        <begin position="47"/>
        <end position="124"/>
    </location>
</feature>
<evidence type="ECO:0000313" key="4">
    <source>
        <dbReference type="Proteomes" id="UP001416858"/>
    </source>
</evidence>
<dbReference type="InterPro" id="IPR011990">
    <property type="entry name" value="TPR-like_helical_dom_sf"/>
</dbReference>
<feature type="compositionally biased region" description="Polar residues" evidence="1">
    <location>
        <begin position="218"/>
        <end position="228"/>
    </location>
</feature>
<reference evidence="3 4" key="1">
    <citation type="submission" date="2024-02" db="EMBL/GenBank/DDBJ databases">
        <title>Rhodopirellula caenicola NBRC 110016.</title>
        <authorList>
            <person name="Ichikawa N."/>
            <person name="Katano-Makiyama Y."/>
            <person name="Hidaka K."/>
        </authorList>
    </citation>
    <scope>NUCLEOTIDE SEQUENCE [LARGE SCALE GENOMIC DNA]</scope>
    <source>
        <strain evidence="3 4">NBRC 110016</strain>
    </source>
</reference>
<gene>
    <name evidence="3" type="ORF">Rcae01_03195</name>
</gene>
<feature type="compositionally biased region" description="Polar residues" evidence="1">
    <location>
        <begin position="156"/>
        <end position="172"/>
    </location>
</feature>
<keyword evidence="2" id="KW-0812">Transmembrane</keyword>
<dbReference type="Gene3D" id="1.25.40.10">
    <property type="entry name" value="Tetratricopeptide repeat domain"/>
    <property type="match status" value="1"/>
</dbReference>
<keyword evidence="2" id="KW-0472">Membrane</keyword>
<keyword evidence="2" id="KW-1133">Transmembrane helix</keyword>
<organism evidence="3 4">
    <name type="scientific">Novipirellula caenicola</name>
    <dbReference type="NCBI Taxonomy" id="1536901"/>
    <lineage>
        <taxon>Bacteria</taxon>
        <taxon>Pseudomonadati</taxon>
        <taxon>Planctomycetota</taxon>
        <taxon>Planctomycetia</taxon>
        <taxon>Pirellulales</taxon>
        <taxon>Pirellulaceae</taxon>
        <taxon>Novipirellula</taxon>
    </lineage>
</organism>
<evidence type="ECO:0000313" key="3">
    <source>
        <dbReference type="EMBL" id="GAA5507738.1"/>
    </source>
</evidence>
<feature type="region of interest" description="Disordered" evidence="1">
    <location>
        <begin position="154"/>
        <end position="173"/>
    </location>
</feature>
<name>A0ABP9VU20_9BACT</name>
<accession>A0ABP9VU20</accession>
<proteinExistence type="predicted"/>
<evidence type="ECO:0008006" key="5">
    <source>
        <dbReference type="Google" id="ProtNLM"/>
    </source>
</evidence>
<feature type="region of interest" description="Disordered" evidence="1">
    <location>
        <begin position="195"/>
        <end position="237"/>
    </location>
</feature>
<feature type="compositionally biased region" description="Low complexity" evidence="1">
    <location>
        <begin position="98"/>
        <end position="107"/>
    </location>
</feature>
<dbReference type="SUPFAM" id="SSF48452">
    <property type="entry name" value="TPR-like"/>
    <property type="match status" value="1"/>
</dbReference>
<dbReference type="Proteomes" id="UP001416858">
    <property type="component" value="Unassembled WGS sequence"/>
</dbReference>
<keyword evidence="4" id="KW-1185">Reference proteome</keyword>
<protein>
    <recommendedName>
        <fullName evidence="5">Tetratricopeptide repeat protein</fullName>
    </recommendedName>
</protein>
<evidence type="ECO:0000256" key="1">
    <source>
        <dbReference type="SAM" id="MobiDB-lite"/>
    </source>
</evidence>